<feature type="compositionally biased region" description="Low complexity" evidence="1">
    <location>
        <begin position="626"/>
        <end position="643"/>
    </location>
</feature>
<name>A0AAD5V2P5_9APHY</name>
<reference evidence="2" key="1">
    <citation type="submission" date="2022-07" db="EMBL/GenBank/DDBJ databases">
        <title>Genome Sequence of Physisporinus lineatus.</title>
        <authorList>
            <person name="Buettner E."/>
        </authorList>
    </citation>
    <scope>NUCLEOTIDE SEQUENCE</scope>
    <source>
        <strain evidence="2">VT162</strain>
    </source>
</reference>
<dbReference type="Proteomes" id="UP001212997">
    <property type="component" value="Unassembled WGS sequence"/>
</dbReference>
<keyword evidence="3" id="KW-1185">Reference proteome</keyword>
<organism evidence="2 3">
    <name type="scientific">Meripilus lineatus</name>
    <dbReference type="NCBI Taxonomy" id="2056292"/>
    <lineage>
        <taxon>Eukaryota</taxon>
        <taxon>Fungi</taxon>
        <taxon>Dikarya</taxon>
        <taxon>Basidiomycota</taxon>
        <taxon>Agaricomycotina</taxon>
        <taxon>Agaricomycetes</taxon>
        <taxon>Polyporales</taxon>
        <taxon>Meripilaceae</taxon>
        <taxon>Meripilus</taxon>
    </lineage>
</organism>
<feature type="compositionally biased region" description="Basic and acidic residues" evidence="1">
    <location>
        <begin position="670"/>
        <end position="698"/>
    </location>
</feature>
<protein>
    <submittedName>
        <fullName evidence="2">Uncharacterized protein</fullName>
    </submittedName>
</protein>
<comment type="caution">
    <text evidence="2">The sequence shown here is derived from an EMBL/GenBank/DDBJ whole genome shotgun (WGS) entry which is preliminary data.</text>
</comment>
<dbReference type="EMBL" id="JANAWD010000205">
    <property type="protein sequence ID" value="KAJ3484005.1"/>
    <property type="molecule type" value="Genomic_DNA"/>
</dbReference>
<proteinExistence type="predicted"/>
<feature type="compositionally biased region" description="Basic and acidic residues" evidence="1">
    <location>
        <begin position="601"/>
        <end position="612"/>
    </location>
</feature>
<evidence type="ECO:0000256" key="1">
    <source>
        <dbReference type="SAM" id="MobiDB-lite"/>
    </source>
</evidence>
<evidence type="ECO:0000313" key="2">
    <source>
        <dbReference type="EMBL" id="KAJ3484005.1"/>
    </source>
</evidence>
<accession>A0AAD5V2P5</accession>
<gene>
    <name evidence="2" type="ORF">NLI96_g5930</name>
</gene>
<feature type="region of interest" description="Disordered" evidence="1">
    <location>
        <begin position="529"/>
        <end position="549"/>
    </location>
</feature>
<dbReference type="AlphaFoldDB" id="A0AAD5V2P5"/>
<feature type="region of interest" description="Disordered" evidence="1">
    <location>
        <begin position="581"/>
        <end position="733"/>
    </location>
</feature>
<sequence length="733" mass="82630">MEMSRPVILKQPAPLGFTNKPDPLSPLYRPHTQFLEGTNGHVYGTSNLAQSLSYIPSLKSLCIRKLLPYPHQISLLGNFRLHYEVPRSVGDYDLLRSLMPFFRHEHELAPSDYKPSSVMDAQIEEHKAYCIAVGLLRTDPRLWATLIQLLDFVPPQLQVYSIPRYDPYLPLLQQIPSTPDFSLVAVLDLSGQEAVTNDTVRDLGSLHNLGALDLSRTSVTALGITRLSKVLSYYEEDDRENEKKRRTSGPWGLRVLYLKDCMSLEEDVLEPLTKFPLLSVIGQLYNSNTLRSDTSNVFTDLRGTPCPPSAIQRQEWDFKPSRSYKIFHPTPLIDVLRTLSERSQEGYQKCSFFSSPTPYFLHIDRLEHFPVPSPRFQALFDRSHLDNHSHFKTSPSASVLVERYNRDVLSDVYYVPTLRQHTSGAGGGVGGRAMSEYYSECHKMKRQTRNTGREDGTNPLMLFRRPPSWNTLEEEVNRIHIERTNRSNQRKKSLSVASHTLHGGTAGKQERAMNSLSAIRGMIERRKPFEGMNPQCRKPVIPEVRPNPFSRKTTKCARLLPPDAGHLPPLAGDTSEANRLATYSKRKRDSRSTEAPTTVGDVKEFERPKPEKSTLTLSPTAAKPLKPISSIPVPVLPPSIKVKPLPRPPSFRKQKSVGSGGVQTTLKTHFKADDHDGRGARNKDLSELSRNADQEKQKTKTAMKGKSKSGVPDFDWKAWGGGPSDRRKKMKAG</sequence>
<feature type="region of interest" description="Disordered" evidence="1">
    <location>
        <begin position="444"/>
        <end position="465"/>
    </location>
</feature>
<evidence type="ECO:0000313" key="3">
    <source>
        <dbReference type="Proteomes" id="UP001212997"/>
    </source>
</evidence>